<dbReference type="SUPFAM" id="SSF51735">
    <property type="entry name" value="NAD(P)-binding Rossmann-fold domains"/>
    <property type="match status" value="1"/>
</dbReference>
<dbReference type="STRING" id="1420917.AU15_15540"/>
<dbReference type="SUPFAM" id="SSF50129">
    <property type="entry name" value="GroES-like"/>
    <property type="match status" value="1"/>
</dbReference>
<dbReference type="GO" id="GO:0046872">
    <property type="term" value="F:metal ion binding"/>
    <property type="evidence" value="ECO:0007669"/>
    <property type="project" value="UniProtKB-KW"/>
</dbReference>
<dbReference type="CDD" id="cd08255">
    <property type="entry name" value="2-desacetyl-2-hydroxyethyl_bacteriochlorophyllide_like"/>
    <property type="match status" value="1"/>
</dbReference>
<dbReference type="EC" id="1.1.1.329" evidence="6"/>
<evidence type="ECO:0000256" key="5">
    <source>
        <dbReference type="ARBA" id="ARBA00023002"/>
    </source>
</evidence>
<keyword evidence="5 6" id="KW-0560">Oxidoreductase</keyword>
<comment type="cofactor">
    <cofactor evidence="1">
        <name>Zn(2+)</name>
        <dbReference type="ChEBI" id="CHEBI:29105"/>
    </cofactor>
</comment>
<dbReference type="Proteomes" id="UP000193100">
    <property type="component" value="Chromosome"/>
</dbReference>
<evidence type="ECO:0000256" key="2">
    <source>
        <dbReference type="ARBA" id="ARBA00008072"/>
    </source>
</evidence>
<evidence type="ECO:0000313" key="6">
    <source>
        <dbReference type="EMBL" id="ARM84005.1"/>
    </source>
</evidence>
<sequence length="332" mass="35896">MTNAFWVTGPGEGAILPATYDHCSATDADSPAVSVRALYSGVSRGTESLVFNNRVPPSEYDSMRAPFQEGDFPFPVKYGYASVGRVVSGPEALTGQSVFCLFPHQEHYQVPASAVVPLPSGLPESRAVLAANMETAVNGLWDASPRVGERVAVVGLGVVGLLVAWLASRIPGTRVTAVDTNPQRKAVAHTLGLDFQTRCRQDDHDLVIHASGHPTGLETALALAGQEARIIEMSWYGEQPVPVSLGRAFHSRRLTIRSSQVGNLHPEQRPRWRHRDRMVLALELLRDDVLDCLISGETTFESLPEVMPALAGNRAGGTASDTLCHRIVYPDN</sequence>
<name>A0A1W6K988_9GAMM</name>
<dbReference type="EMBL" id="CP020931">
    <property type="protein sequence ID" value="ARM84005.1"/>
    <property type="molecule type" value="Genomic_DNA"/>
</dbReference>
<keyword evidence="4" id="KW-0862">Zinc</keyword>
<keyword evidence="3" id="KW-0479">Metal-binding</keyword>
<dbReference type="InterPro" id="IPR011032">
    <property type="entry name" value="GroES-like_sf"/>
</dbReference>
<protein>
    <submittedName>
        <fullName evidence="6">2-deoxy-scyllo-inosamine dehydrogenase</fullName>
        <ecNumber evidence="6">1.1.1.329</ecNumber>
    </submittedName>
</protein>
<dbReference type="Gene3D" id="3.90.180.10">
    <property type="entry name" value="Medium-chain alcohol dehydrogenases, catalytic domain"/>
    <property type="match status" value="1"/>
</dbReference>
<accession>A0A1W6K988</accession>
<dbReference type="Gene3D" id="3.40.50.720">
    <property type="entry name" value="NAD(P)-binding Rossmann-like Domain"/>
    <property type="match status" value="1"/>
</dbReference>
<gene>
    <name evidence="6" type="primary">neoA</name>
    <name evidence="6" type="ORF">MARSALSMR5_01928</name>
</gene>
<evidence type="ECO:0000256" key="4">
    <source>
        <dbReference type="ARBA" id="ARBA00022833"/>
    </source>
</evidence>
<comment type="similarity">
    <text evidence="2">Belongs to the zinc-containing alcohol dehydrogenase family.</text>
</comment>
<evidence type="ECO:0000313" key="7">
    <source>
        <dbReference type="Proteomes" id="UP000193100"/>
    </source>
</evidence>
<evidence type="ECO:0000256" key="3">
    <source>
        <dbReference type="ARBA" id="ARBA00022723"/>
    </source>
</evidence>
<dbReference type="GO" id="GO:0016491">
    <property type="term" value="F:oxidoreductase activity"/>
    <property type="evidence" value="ECO:0007669"/>
    <property type="project" value="UniProtKB-KW"/>
</dbReference>
<dbReference type="RefSeq" id="WP_075196132.1">
    <property type="nucleotide sequence ID" value="NZ_CP020931.1"/>
</dbReference>
<dbReference type="GeneID" id="77255880"/>
<dbReference type="AlphaFoldDB" id="A0A1W6K988"/>
<reference evidence="6 7" key="1">
    <citation type="submission" date="2017-04" db="EMBL/GenBank/DDBJ databases">
        <title>Genome Sequence of Marinobacter salarius strain SMR5 Isolated from a culture of the Diatom Skeletonema marinoi.</title>
        <authorList>
            <person name="Topel M."/>
            <person name="Pinder M.I.M."/>
            <person name="Johansson O.N."/>
            <person name="Kourtchenko O."/>
            <person name="Godhe A."/>
            <person name="Clarke A.K."/>
        </authorList>
    </citation>
    <scope>NUCLEOTIDE SEQUENCE [LARGE SCALE GENOMIC DNA]</scope>
    <source>
        <strain evidence="6 7">SMR5</strain>
    </source>
</reference>
<dbReference type="PANTHER" id="PTHR43350">
    <property type="entry name" value="NAD-DEPENDENT ALCOHOL DEHYDROGENASE"/>
    <property type="match status" value="1"/>
</dbReference>
<proteinExistence type="inferred from homology"/>
<dbReference type="PANTHER" id="PTHR43350:SF19">
    <property type="entry name" value="D-GULOSIDE 3-DEHYDROGENASE"/>
    <property type="match status" value="1"/>
</dbReference>
<evidence type="ECO:0000256" key="1">
    <source>
        <dbReference type="ARBA" id="ARBA00001947"/>
    </source>
</evidence>
<organism evidence="6 7">
    <name type="scientific">Marinobacter salarius</name>
    <dbReference type="NCBI Taxonomy" id="1420917"/>
    <lineage>
        <taxon>Bacteria</taxon>
        <taxon>Pseudomonadati</taxon>
        <taxon>Pseudomonadota</taxon>
        <taxon>Gammaproteobacteria</taxon>
        <taxon>Pseudomonadales</taxon>
        <taxon>Marinobacteraceae</taxon>
        <taxon>Marinobacter</taxon>
    </lineage>
</organism>
<dbReference type="InterPro" id="IPR036291">
    <property type="entry name" value="NAD(P)-bd_dom_sf"/>
</dbReference>